<feature type="transmembrane region" description="Helical" evidence="6">
    <location>
        <begin position="325"/>
        <end position="345"/>
    </location>
</feature>
<evidence type="ECO:0000256" key="6">
    <source>
        <dbReference type="SAM" id="Phobius"/>
    </source>
</evidence>
<dbReference type="STRING" id="1073090.A0A1L9SDG6"/>
<dbReference type="InterPro" id="IPR036259">
    <property type="entry name" value="MFS_trans_sf"/>
</dbReference>
<dbReference type="Proteomes" id="UP000184188">
    <property type="component" value="Unassembled WGS sequence"/>
</dbReference>
<keyword evidence="4 6" id="KW-1133">Transmembrane helix</keyword>
<keyword evidence="5 6" id="KW-0472">Membrane</keyword>
<evidence type="ECO:0000256" key="4">
    <source>
        <dbReference type="ARBA" id="ARBA00022989"/>
    </source>
</evidence>
<dbReference type="GO" id="GO:0010509">
    <property type="term" value="P:intracellular polyamine homeostasis"/>
    <property type="evidence" value="ECO:0007669"/>
    <property type="project" value="TreeGrafter"/>
</dbReference>
<evidence type="ECO:0000256" key="5">
    <source>
        <dbReference type="ARBA" id="ARBA00023136"/>
    </source>
</evidence>
<dbReference type="FunFam" id="1.20.1250.20:FF:000172">
    <property type="entry name" value="MFS multidrug resistance transporter"/>
    <property type="match status" value="1"/>
</dbReference>
<evidence type="ECO:0000313" key="8">
    <source>
        <dbReference type="EMBL" id="OJJ45134.1"/>
    </source>
</evidence>
<evidence type="ECO:0000313" key="9">
    <source>
        <dbReference type="Proteomes" id="UP000184188"/>
    </source>
</evidence>
<dbReference type="VEuPathDB" id="FungiDB:ASPZODRAFT_70724"/>
<dbReference type="Gene3D" id="1.20.1250.20">
    <property type="entry name" value="MFS general substrate transporter like domains"/>
    <property type="match status" value="1"/>
</dbReference>
<dbReference type="RefSeq" id="XP_022579644.1">
    <property type="nucleotide sequence ID" value="XM_022729695.1"/>
</dbReference>
<dbReference type="GO" id="GO:0005886">
    <property type="term" value="C:plasma membrane"/>
    <property type="evidence" value="ECO:0007669"/>
    <property type="project" value="TreeGrafter"/>
</dbReference>
<gene>
    <name evidence="8" type="ORF">ASPZODRAFT_70724</name>
</gene>
<dbReference type="EMBL" id="KV878346">
    <property type="protein sequence ID" value="OJJ45134.1"/>
    <property type="molecule type" value="Genomic_DNA"/>
</dbReference>
<dbReference type="AlphaFoldDB" id="A0A1L9SDG6"/>
<feature type="transmembrane region" description="Helical" evidence="6">
    <location>
        <begin position="351"/>
        <end position="374"/>
    </location>
</feature>
<dbReference type="PANTHER" id="PTHR23502:SF5">
    <property type="entry name" value="QUINIDINE RESISTANCE PROTEIN 3"/>
    <property type="match status" value="1"/>
</dbReference>
<dbReference type="CDD" id="cd17323">
    <property type="entry name" value="MFS_Tpo1_MDR_like"/>
    <property type="match status" value="1"/>
</dbReference>
<feature type="transmembrane region" description="Helical" evidence="6">
    <location>
        <begin position="57"/>
        <end position="76"/>
    </location>
</feature>
<evidence type="ECO:0000256" key="3">
    <source>
        <dbReference type="ARBA" id="ARBA00022692"/>
    </source>
</evidence>
<dbReference type="SUPFAM" id="SSF103473">
    <property type="entry name" value="MFS general substrate transporter"/>
    <property type="match status" value="1"/>
</dbReference>
<feature type="transmembrane region" description="Helical" evidence="6">
    <location>
        <begin position="267"/>
        <end position="292"/>
    </location>
</feature>
<proteinExistence type="predicted"/>
<comment type="subcellular location">
    <subcellularLocation>
        <location evidence="1">Membrane</location>
        <topology evidence="1">Multi-pass membrane protein</topology>
    </subcellularLocation>
</comment>
<dbReference type="InterPro" id="IPR011701">
    <property type="entry name" value="MFS"/>
</dbReference>
<keyword evidence="2" id="KW-0813">Transport</keyword>
<dbReference type="PROSITE" id="PS50850">
    <property type="entry name" value="MFS"/>
    <property type="match status" value="1"/>
</dbReference>
<organism evidence="8 9">
    <name type="scientific">Penicilliopsis zonata CBS 506.65</name>
    <dbReference type="NCBI Taxonomy" id="1073090"/>
    <lineage>
        <taxon>Eukaryota</taxon>
        <taxon>Fungi</taxon>
        <taxon>Dikarya</taxon>
        <taxon>Ascomycota</taxon>
        <taxon>Pezizomycotina</taxon>
        <taxon>Eurotiomycetes</taxon>
        <taxon>Eurotiomycetidae</taxon>
        <taxon>Eurotiales</taxon>
        <taxon>Aspergillaceae</taxon>
        <taxon>Penicilliopsis</taxon>
    </lineage>
</organism>
<feature type="transmembrane region" description="Helical" evidence="6">
    <location>
        <begin position="395"/>
        <end position="412"/>
    </location>
</feature>
<feature type="transmembrane region" description="Helical" evidence="6">
    <location>
        <begin position="149"/>
        <end position="172"/>
    </location>
</feature>
<sequence>MNPLFSSLDDSKEHPRPHKWLFTSIVSLTAAAAPLGSTILMPVLASIASDFHTSPSIANLSVAFYSLAIAFLPLWWSSLAELYGRRPVYLASFTLFIVFNILSAFSSSIVMFILMRVLAGGASASVQAVGAGTVADLWAVKERGRAMGIFFLGPMLGPLIAPIIGGAVALRWSWRSTQWVMVIYGVIVLLLLFFCLPETKHKPKQTPGEGEKPEQKSSIWSILVAPLSLLPMLRSMPIFITVYYASITFASYYLLNISVQATFSSAPYSFSTMLVGLMYVPSSLGYILSATLGGRWTDRIMHAAAEKAGRYDENNNLIMIPADRIGLNAWIAGLLYPAALLTYGWTAGEHVFWFGPCVATFFYGVGNMLVFGVTTTMLTEFVPSKPSTGVALNNLLRNSLACIACVVAQPLMDAIGNGWLFTGMAVICWLSGLTLVAMKRLGNK</sequence>
<reference evidence="9" key="1">
    <citation type="journal article" date="2017" name="Genome Biol.">
        <title>Comparative genomics reveals high biological diversity and specific adaptations in the industrially and medically important fungal genus Aspergillus.</title>
        <authorList>
            <person name="de Vries R.P."/>
            <person name="Riley R."/>
            <person name="Wiebenga A."/>
            <person name="Aguilar-Osorio G."/>
            <person name="Amillis S."/>
            <person name="Uchima C.A."/>
            <person name="Anderluh G."/>
            <person name="Asadollahi M."/>
            <person name="Askin M."/>
            <person name="Barry K."/>
            <person name="Battaglia E."/>
            <person name="Bayram O."/>
            <person name="Benocci T."/>
            <person name="Braus-Stromeyer S.A."/>
            <person name="Caldana C."/>
            <person name="Canovas D."/>
            <person name="Cerqueira G.C."/>
            <person name="Chen F."/>
            <person name="Chen W."/>
            <person name="Choi C."/>
            <person name="Clum A."/>
            <person name="Dos Santos R.A."/>
            <person name="Damasio A.R."/>
            <person name="Diallinas G."/>
            <person name="Emri T."/>
            <person name="Fekete E."/>
            <person name="Flipphi M."/>
            <person name="Freyberg S."/>
            <person name="Gallo A."/>
            <person name="Gournas C."/>
            <person name="Habgood R."/>
            <person name="Hainaut M."/>
            <person name="Harispe M.L."/>
            <person name="Henrissat B."/>
            <person name="Hilden K.S."/>
            <person name="Hope R."/>
            <person name="Hossain A."/>
            <person name="Karabika E."/>
            <person name="Karaffa L."/>
            <person name="Karanyi Z."/>
            <person name="Krasevec N."/>
            <person name="Kuo A."/>
            <person name="Kusch H."/>
            <person name="LaButti K."/>
            <person name="Lagendijk E.L."/>
            <person name="Lapidus A."/>
            <person name="Levasseur A."/>
            <person name="Lindquist E."/>
            <person name="Lipzen A."/>
            <person name="Logrieco A.F."/>
            <person name="MacCabe A."/>
            <person name="Maekelae M.R."/>
            <person name="Malavazi I."/>
            <person name="Melin P."/>
            <person name="Meyer V."/>
            <person name="Mielnichuk N."/>
            <person name="Miskei M."/>
            <person name="Molnar A.P."/>
            <person name="Mule G."/>
            <person name="Ngan C.Y."/>
            <person name="Orejas M."/>
            <person name="Orosz E."/>
            <person name="Ouedraogo J.P."/>
            <person name="Overkamp K.M."/>
            <person name="Park H.-S."/>
            <person name="Perrone G."/>
            <person name="Piumi F."/>
            <person name="Punt P.J."/>
            <person name="Ram A.F."/>
            <person name="Ramon A."/>
            <person name="Rauscher S."/>
            <person name="Record E."/>
            <person name="Riano-Pachon D.M."/>
            <person name="Robert V."/>
            <person name="Roehrig J."/>
            <person name="Ruller R."/>
            <person name="Salamov A."/>
            <person name="Salih N.S."/>
            <person name="Samson R.A."/>
            <person name="Sandor E."/>
            <person name="Sanguinetti M."/>
            <person name="Schuetze T."/>
            <person name="Sepcic K."/>
            <person name="Shelest E."/>
            <person name="Sherlock G."/>
            <person name="Sophianopoulou V."/>
            <person name="Squina F.M."/>
            <person name="Sun H."/>
            <person name="Susca A."/>
            <person name="Todd R.B."/>
            <person name="Tsang A."/>
            <person name="Unkles S.E."/>
            <person name="van de Wiele N."/>
            <person name="van Rossen-Uffink D."/>
            <person name="Oliveira J.V."/>
            <person name="Vesth T.C."/>
            <person name="Visser J."/>
            <person name="Yu J.-H."/>
            <person name="Zhou M."/>
            <person name="Andersen M.R."/>
            <person name="Archer D.B."/>
            <person name="Baker S.E."/>
            <person name="Benoit I."/>
            <person name="Brakhage A.A."/>
            <person name="Braus G.H."/>
            <person name="Fischer R."/>
            <person name="Frisvad J.C."/>
            <person name="Goldman G.H."/>
            <person name="Houbraken J."/>
            <person name="Oakley B."/>
            <person name="Pocsi I."/>
            <person name="Scazzocchio C."/>
            <person name="Seiboth B."/>
            <person name="vanKuyk P.A."/>
            <person name="Wortman J."/>
            <person name="Dyer P.S."/>
            <person name="Grigoriev I.V."/>
        </authorList>
    </citation>
    <scope>NUCLEOTIDE SEQUENCE [LARGE SCALE GENOMIC DNA]</scope>
    <source>
        <strain evidence="9">CBS 506.65</strain>
    </source>
</reference>
<feature type="transmembrane region" description="Helical" evidence="6">
    <location>
        <begin position="178"/>
        <end position="196"/>
    </location>
</feature>
<protein>
    <recommendedName>
        <fullName evidence="7">Major facilitator superfamily (MFS) profile domain-containing protein</fullName>
    </recommendedName>
</protein>
<dbReference type="InterPro" id="IPR020846">
    <property type="entry name" value="MFS_dom"/>
</dbReference>
<feature type="transmembrane region" description="Helical" evidence="6">
    <location>
        <begin position="418"/>
        <end position="438"/>
    </location>
</feature>
<keyword evidence="9" id="KW-1185">Reference proteome</keyword>
<evidence type="ECO:0000256" key="1">
    <source>
        <dbReference type="ARBA" id="ARBA00004141"/>
    </source>
</evidence>
<dbReference type="GO" id="GO:0015203">
    <property type="term" value="F:polyamine transmembrane transporter activity"/>
    <property type="evidence" value="ECO:0007669"/>
    <property type="project" value="TreeGrafter"/>
</dbReference>
<dbReference type="Pfam" id="PF07690">
    <property type="entry name" value="MFS_1"/>
    <property type="match status" value="1"/>
</dbReference>
<dbReference type="PANTHER" id="PTHR23502">
    <property type="entry name" value="MAJOR FACILITATOR SUPERFAMILY"/>
    <property type="match status" value="1"/>
</dbReference>
<feature type="transmembrane region" description="Helical" evidence="6">
    <location>
        <begin position="236"/>
        <end position="255"/>
    </location>
</feature>
<evidence type="ECO:0000256" key="2">
    <source>
        <dbReference type="ARBA" id="ARBA00022448"/>
    </source>
</evidence>
<feature type="domain" description="Major facilitator superfamily (MFS) profile" evidence="7">
    <location>
        <begin position="22"/>
        <end position="440"/>
    </location>
</feature>
<dbReference type="OrthoDB" id="3936150at2759"/>
<name>A0A1L9SDG6_9EURO</name>
<feature type="transmembrane region" description="Helical" evidence="6">
    <location>
        <begin position="88"/>
        <end position="114"/>
    </location>
</feature>
<evidence type="ECO:0000259" key="7">
    <source>
        <dbReference type="PROSITE" id="PS50850"/>
    </source>
</evidence>
<accession>A0A1L9SDG6</accession>
<feature type="transmembrane region" description="Helical" evidence="6">
    <location>
        <begin position="20"/>
        <end position="45"/>
    </location>
</feature>
<dbReference type="GeneID" id="34616159"/>
<keyword evidence="3 6" id="KW-0812">Transmembrane</keyword>